<evidence type="ECO:0000259" key="2">
    <source>
        <dbReference type="Pfam" id="PF05732"/>
    </source>
</evidence>
<proteinExistence type="predicted"/>
<dbReference type="InterPro" id="IPR008813">
    <property type="entry name" value="Plasmid_replication_RepL"/>
</dbReference>
<organism evidence="3 4">
    <name type="scientific">Leucothrix pacifica</name>
    <dbReference type="NCBI Taxonomy" id="1247513"/>
    <lineage>
        <taxon>Bacteria</taxon>
        <taxon>Pseudomonadati</taxon>
        <taxon>Pseudomonadota</taxon>
        <taxon>Gammaproteobacteria</taxon>
        <taxon>Thiotrichales</taxon>
        <taxon>Thiotrichaceae</taxon>
        <taxon>Leucothrix</taxon>
    </lineage>
</organism>
<evidence type="ECO:0000313" key="3">
    <source>
        <dbReference type="EMBL" id="PWQ97690.1"/>
    </source>
</evidence>
<sequence>MASPYRNDYRLCALGVNNNTRAIFDLMRTRMDEMNLVHLSVDLKIKFMKKTTSKAAEPLDAFKTILQTLKNADVIRNKSDGAFMINPDYGMRYEGSGKQIREQWNNLNFKRREPQSLMKGTTVPHDREPQSLMKGTTVPHDREPQSLMKGTTVPPLKLIK</sequence>
<dbReference type="EMBL" id="QGKM01000023">
    <property type="protein sequence ID" value="PWQ97690.1"/>
    <property type="molecule type" value="Genomic_DNA"/>
</dbReference>
<feature type="domain" description="Plasmid replication protein RepL" evidence="2">
    <location>
        <begin position="50"/>
        <end position="109"/>
    </location>
</feature>
<dbReference type="AlphaFoldDB" id="A0A317CN04"/>
<keyword evidence="4" id="KW-1185">Reference proteome</keyword>
<comment type="caution">
    <text evidence="3">The sequence shown here is derived from an EMBL/GenBank/DDBJ whole genome shotgun (WGS) entry which is preliminary data.</text>
</comment>
<evidence type="ECO:0000313" key="4">
    <source>
        <dbReference type="Proteomes" id="UP000245539"/>
    </source>
</evidence>
<feature type="region of interest" description="Disordered" evidence="1">
    <location>
        <begin position="113"/>
        <end position="160"/>
    </location>
</feature>
<name>A0A317CN04_9GAMM</name>
<dbReference type="GO" id="GO:0006260">
    <property type="term" value="P:DNA replication"/>
    <property type="evidence" value="ECO:0007669"/>
    <property type="project" value="InterPro"/>
</dbReference>
<dbReference type="RefSeq" id="WP_109837506.1">
    <property type="nucleotide sequence ID" value="NZ_QGKM01000023.1"/>
</dbReference>
<accession>A0A317CN04</accession>
<reference evidence="3 4" key="1">
    <citation type="submission" date="2018-05" db="EMBL/GenBank/DDBJ databases">
        <title>Leucothrix arctica sp. nov., isolated from Arctic seawater.</title>
        <authorList>
            <person name="Choi A."/>
            <person name="Baek K."/>
        </authorList>
    </citation>
    <scope>NUCLEOTIDE SEQUENCE [LARGE SCALE GENOMIC DNA]</scope>
    <source>
        <strain evidence="3 4">JCM 18388</strain>
    </source>
</reference>
<protein>
    <recommendedName>
        <fullName evidence="2">Plasmid replication protein RepL domain-containing protein</fullName>
    </recommendedName>
</protein>
<gene>
    <name evidence="3" type="ORF">DKW60_09950</name>
</gene>
<evidence type="ECO:0000256" key="1">
    <source>
        <dbReference type="SAM" id="MobiDB-lite"/>
    </source>
</evidence>
<dbReference type="Proteomes" id="UP000245539">
    <property type="component" value="Unassembled WGS sequence"/>
</dbReference>
<dbReference type="GO" id="GO:0006276">
    <property type="term" value="P:plasmid maintenance"/>
    <property type="evidence" value="ECO:0007669"/>
    <property type="project" value="InterPro"/>
</dbReference>
<dbReference type="Pfam" id="PF05732">
    <property type="entry name" value="RepL"/>
    <property type="match status" value="1"/>
</dbReference>